<dbReference type="KEGG" id="svp:Pan189_31660"/>
<organism evidence="3 4">
    <name type="scientific">Stratiformator vulcanicus</name>
    <dbReference type="NCBI Taxonomy" id="2527980"/>
    <lineage>
        <taxon>Bacteria</taxon>
        <taxon>Pseudomonadati</taxon>
        <taxon>Planctomycetota</taxon>
        <taxon>Planctomycetia</taxon>
        <taxon>Planctomycetales</taxon>
        <taxon>Planctomycetaceae</taxon>
        <taxon>Stratiformator</taxon>
    </lineage>
</organism>
<dbReference type="PANTHER" id="PTHR35894">
    <property type="entry name" value="GENERAL SECRETION PATHWAY PROTEIN A-RELATED"/>
    <property type="match status" value="1"/>
</dbReference>
<proteinExistence type="predicted"/>
<dbReference type="InterPro" id="IPR052026">
    <property type="entry name" value="ExeA_AAA_ATPase_DNA-bind"/>
</dbReference>
<name>A0A517R4G3_9PLAN</name>
<evidence type="ECO:0000313" key="3">
    <source>
        <dbReference type="EMBL" id="QDT38768.1"/>
    </source>
</evidence>
<dbReference type="OrthoDB" id="9783370at2"/>
<dbReference type="InterPro" id="IPR049945">
    <property type="entry name" value="AAA_22"/>
</dbReference>
<dbReference type="Proteomes" id="UP000317318">
    <property type="component" value="Chromosome"/>
</dbReference>
<accession>A0A517R4G3</accession>
<dbReference type="RefSeq" id="WP_145364847.1">
    <property type="nucleotide sequence ID" value="NZ_CP036268.1"/>
</dbReference>
<evidence type="ECO:0000259" key="2">
    <source>
        <dbReference type="Pfam" id="PF13401"/>
    </source>
</evidence>
<evidence type="ECO:0000313" key="4">
    <source>
        <dbReference type="Proteomes" id="UP000317318"/>
    </source>
</evidence>
<dbReference type="Gene3D" id="3.40.50.300">
    <property type="entry name" value="P-loop containing nucleotide triphosphate hydrolases"/>
    <property type="match status" value="1"/>
</dbReference>
<feature type="region of interest" description="Disordered" evidence="1">
    <location>
        <begin position="256"/>
        <end position="278"/>
    </location>
</feature>
<evidence type="ECO:0000256" key="1">
    <source>
        <dbReference type="SAM" id="MobiDB-lite"/>
    </source>
</evidence>
<dbReference type="AlphaFoldDB" id="A0A517R4G3"/>
<dbReference type="Pfam" id="PF13401">
    <property type="entry name" value="AAA_22"/>
    <property type="match status" value="1"/>
</dbReference>
<reference evidence="3 4" key="1">
    <citation type="submission" date="2019-02" db="EMBL/GenBank/DDBJ databases">
        <title>Deep-cultivation of Planctomycetes and their phenomic and genomic characterization uncovers novel biology.</title>
        <authorList>
            <person name="Wiegand S."/>
            <person name="Jogler M."/>
            <person name="Boedeker C."/>
            <person name="Pinto D."/>
            <person name="Vollmers J."/>
            <person name="Rivas-Marin E."/>
            <person name="Kohn T."/>
            <person name="Peeters S.H."/>
            <person name="Heuer A."/>
            <person name="Rast P."/>
            <person name="Oberbeckmann S."/>
            <person name="Bunk B."/>
            <person name="Jeske O."/>
            <person name="Meyerdierks A."/>
            <person name="Storesund J.E."/>
            <person name="Kallscheuer N."/>
            <person name="Luecker S."/>
            <person name="Lage O.M."/>
            <person name="Pohl T."/>
            <person name="Merkel B.J."/>
            <person name="Hornburger P."/>
            <person name="Mueller R.-W."/>
            <person name="Bruemmer F."/>
            <person name="Labrenz M."/>
            <person name="Spormann A.M."/>
            <person name="Op den Camp H."/>
            <person name="Overmann J."/>
            <person name="Amann R."/>
            <person name="Jetten M.S.M."/>
            <person name="Mascher T."/>
            <person name="Medema M.H."/>
            <person name="Devos D.P."/>
            <person name="Kaster A.-K."/>
            <person name="Ovreas L."/>
            <person name="Rohde M."/>
            <person name="Galperin M.Y."/>
            <person name="Jogler C."/>
        </authorList>
    </citation>
    <scope>NUCLEOTIDE SEQUENCE [LARGE SCALE GENOMIC DNA]</scope>
    <source>
        <strain evidence="3 4">Pan189</strain>
    </source>
</reference>
<dbReference type="PANTHER" id="PTHR35894:SF1">
    <property type="entry name" value="PHOSPHORIBULOKINASE _ URIDINE KINASE FAMILY"/>
    <property type="match status" value="1"/>
</dbReference>
<protein>
    <recommendedName>
        <fullName evidence="2">ORC1/DEAH AAA+ ATPase domain-containing protein</fullName>
    </recommendedName>
</protein>
<feature type="domain" description="ORC1/DEAH AAA+ ATPase" evidence="2">
    <location>
        <begin position="41"/>
        <end position="146"/>
    </location>
</feature>
<feature type="compositionally biased region" description="Polar residues" evidence="1">
    <location>
        <begin position="256"/>
        <end position="270"/>
    </location>
</feature>
<keyword evidence="4" id="KW-1185">Reference proteome</keyword>
<sequence length="278" mass="30348">MYRQHWSVQGSPFADRPDPDCYYAGFGHDEAMSRVLYCIEEQHGVAVITGAAGCGKSLLLTILEQGLGRTRRTVCRLGAIGEGGLIDDLTRRLLPSDEDRSHRRLYEELATRSEAAMHTVVLIDDVDRTPSFAREASSLIRLLEQFSARMTAVVSAANAEALPTSLTAGRLKIEVGPLAAHEIEPYVRQQLGDDANGEIFTPEGYRVIAELSGRVPRTINSLCELALIIGANRRALAIDGEIVEAAAKELRLSVTSHESAKQPASPSPVSEQRRVFVN</sequence>
<gene>
    <name evidence="3" type="ORF">Pan189_31660</name>
</gene>
<dbReference type="SUPFAM" id="SSF52540">
    <property type="entry name" value="P-loop containing nucleoside triphosphate hydrolases"/>
    <property type="match status" value="1"/>
</dbReference>
<dbReference type="GO" id="GO:0016887">
    <property type="term" value="F:ATP hydrolysis activity"/>
    <property type="evidence" value="ECO:0007669"/>
    <property type="project" value="InterPro"/>
</dbReference>
<dbReference type="EMBL" id="CP036268">
    <property type="protein sequence ID" value="QDT38768.1"/>
    <property type="molecule type" value="Genomic_DNA"/>
</dbReference>
<dbReference type="InterPro" id="IPR027417">
    <property type="entry name" value="P-loop_NTPase"/>
</dbReference>